<reference evidence="2" key="1">
    <citation type="submission" date="2023-06" db="EMBL/GenBank/DDBJ databases">
        <title>Genome-scale phylogeny and comparative genomics of the fungal order Sordariales.</title>
        <authorList>
            <consortium name="Lawrence Berkeley National Laboratory"/>
            <person name="Hensen N."/>
            <person name="Bonometti L."/>
            <person name="Westerberg I."/>
            <person name="Brannstrom I.O."/>
            <person name="Guillou S."/>
            <person name="Cros-Aarteil S."/>
            <person name="Calhoun S."/>
            <person name="Haridas S."/>
            <person name="Kuo A."/>
            <person name="Mondo S."/>
            <person name="Pangilinan J."/>
            <person name="Riley R."/>
            <person name="Labutti K."/>
            <person name="Andreopoulos B."/>
            <person name="Lipzen A."/>
            <person name="Chen C."/>
            <person name="Yanf M."/>
            <person name="Daum C."/>
            <person name="Ng V."/>
            <person name="Clum A."/>
            <person name="Steindorff A."/>
            <person name="Ohm R."/>
            <person name="Martin F."/>
            <person name="Silar P."/>
            <person name="Natvig D."/>
            <person name="Lalanne C."/>
            <person name="Gautier V."/>
            <person name="Ament-Velasquez S.L."/>
            <person name="Kruys A."/>
            <person name="Hutchinson M.I."/>
            <person name="Powell A.J."/>
            <person name="Barry K."/>
            <person name="Miller A.N."/>
            <person name="Grigoriev I.V."/>
            <person name="Debuchy R."/>
            <person name="Gladieux P."/>
            <person name="Thoren M.H."/>
            <person name="Johannesson H."/>
        </authorList>
    </citation>
    <scope>NUCLEOTIDE SEQUENCE</scope>
    <source>
        <strain evidence="2">CBS 606.72</strain>
    </source>
</reference>
<dbReference type="PROSITE" id="PS51186">
    <property type="entry name" value="GNAT"/>
    <property type="match status" value="1"/>
</dbReference>
<keyword evidence="3" id="KW-1185">Reference proteome</keyword>
<dbReference type="PANTHER" id="PTHR43792:SF1">
    <property type="entry name" value="N-ACETYLTRANSFERASE DOMAIN-CONTAINING PROTEIN"/>
    <property type="match status" value="1"/>
</dbReference>
<dbReference type="Gene3D" id="3.40.630.30">
    <property type="match status" value="1"/>
</dbReference>
<sequence length="218" mass="24939">MSSNEPPSQNVVVKTTRPVFPFPPNEERKPIYTERLIIRPYVPEDLEGLRELRTQPEVMQWTSRGCADKDISETQANLDGNLGENAIDKYNFVMALRSTGELIGTGGSHKFVSSFGWPEIGYMLKREHWGKGLATEFLKGFLERWETLPREEVDIEVDWRSVDGEGRVKEVMVGITEERNAGSNGVLGKNGFVRFGDWQEGEKLLVGWRFFVEEKEVR</sequence>
<evidence type="ECO:0000313" key="3">
    <source>
        <dbReference type="Proteomes" id="UP001175000"/>
    </source>
</evidence>
<comment type="caution">
    <text evidence="2">The sequence shown here is derived from an EMBL/GenBank/DDBJ whole genome shotgun (WGS) entry which is preliminary data.</text>
</comment>
<proteinExistence type="predicted"/>
<dbReference type="InterPro" id="IPR051531">
    <property type="entry name" value="N-acetyltransferase"/>
</dbReference>
<organism evidence="2 3">
    <name type="scientific">Immersiella caudata</name>
    <dbReference type="NCBI Taxonomy" id="314043"/>
    <lineage>
        <taxon>Eukaryota</taxon>
        <taxon>Fungi</taxon>
        <taxon>Dikarya</taxon>
        <taxon>Ascomycota</taxon>
        <taxon>Pezizomycotina</taxon>
        <taxon>Sordariomycetes</taxon>
        <taxon>Sordariomycetidae</taxon>
        <taxon>Sordariales</taxon>
        <taxon>Lasiosphaeriaceae</taxon>
        <taxon>Immersiella</taxon>
    </lineage>
</organism>
<dbReference type="Proteomes" id="UP001175000">
    <property type="component" value="Unassembled WGS sequence"/>
</dbReference>
<evidence type="ECO:0000313" key="2">
    <source>
        <dbReference type="EMBL" id="KAK0632034.1"/>
    </source>
</evidence>
<dbReference type="EMBL" id="JAULSU010000001">
    <property type="protein sequence ID" value="KAK0632034.1"/>
    <property type="molecule type" value="Genomic_DNA"/>
</dbReference>
<dbReference type="PANTHER" id="PTHR43792">
    <property type="entry name" value="GNAT FAMILY, PUTATIVE (AFU_ORTHOLOGUE AFUA_3G00765)-RELATED-RELATED"/>
    <property type="match status" value="1"/>
</dbReference>
<dbReference type="SUPFAM" id="SSF55729">
    <property type="entry name" value="Acyl-CoA N-acyltransferases (Nat)"/>
    <property type="match status" value="1"/>
</dbReference>
<dbReference type="GO" id="GO:0016747">
    <property type="term" value="F:acyltransferase activity, transferring groups other than amino-acyl groups"/>
    <property type="evidence" value="ECO:0007669"/>
    <property type="project" value="InterPro"/>
</dbReference>
<accession>A0AA39XDP3</accession>
<evidence type="ECO:0000259" key="1">
    <source>
        <dbReference type="PROSITE" id="PS51186"/>
    </source>
</evidence>
<dbReference type="InterPro" id="IPR000182">
    <property type="entry name" value="GNAT_dom"/>
</dbReference>
<dbReference type="Pfam" id="PF13302">
    <property type="entry name" value="Acetyltransf_3"/>
    <property type="match status" value="1"/>
</dbReference>
<dbReference type="InterPro" id="IPR016181">
    <property type="entry name" value="Acyl_CoA_acyltransferase"/>
</dbReference>
<gene>
    <name evidence="2" type="ORF">B0T14DRAFT_418037</name>
</gene>
<feature type="domain" description="N-acetyltransferase" evidence="1">
    <location>
        <begin position="36"/>
        <end position="218"/>
    </location>
</feature>
<dbReference type="AlphaFoldDB" id="A0AA39XDP3"/>
<protein>
    <submittedName>
        <fullName evidence="2">GNAT domain-containing protein</fullName>
    </submittedName>
</protein>
<name>A0AA39XDP3_9PEZI</name>